<dbReference type="EMBL" id="BEHT01000018">
    <property type="protein sequence ID" value="GBC98956.1"/>
    <property type="molecule type" value="Genomic_DNA"/>
</dbReference>
<dbReference type="Proteomes" id="UP000236173">
    <property type="component" value="Unassembled WGS sequence"/>
</dbReference>
<evidence type="ECO:0008006" key="4">
    <source>
        <dbReference type="Google" id="ProtNLM"/>
    </source>
</evidence>
<dbReference type="InterPro" id="IPR016024">
    <property type="entry name" value="ARM-type_fold"/>
</dbReference>
<comment type="caution">
    <text evidence="2">The sequence shown here is derived from an EMBL/GenBank/DDBJ whole genome shotgun (WGS) entry which is preliminary data.</text>
</comment>
<dbReference type="SUPFAM" id="SSF48695">
    <property type="entry name" value="Multiheme cytochromes"/>
    <property type="match status" value="1"/>
</dbReference>
<evidence type="ECO:0000313" key="2">
    <source>
        <dbReference type="EMBL" id="GBC98956.1"/>
    </source>
</evidence>
<dbReference type="Gene3D" id="1.25.10.10">
    <property type="entry name" value="Leucine-rich Repeat Variant"/>
    <property type="match status" value="1"/>
</dbReference>
<organism evidence="2 3">
    <name type="scientific">Candidatus Fervidibacter japonicus</name>
    <dbReference type="NCBI Taxonomy" id="2035412"/>
    <lineage>
        <taxon>Bacteria</taxon>
        <taxon>Candidatus Fervidibacterota</taxon>
        <taxon>Candidatus Fervidibacter</taxon>
    </lineage>
</organism>
<dbReference type="InterPro" id="IPR011989">
    <property type="entry name" value="ARM-like"/>
</dbReference>
<feature type="signal peptide" evidence="1">
    <location>
        <begin position="1"/>
        <end position="25"/>
    </location>
</feature>
<name>A0A2H5XCP7_9BACT</name>
<dbReference type="PROSITE" id="PS50077">
    <property type="entry name" value="HEAT_REPEAT"/>
    <property type="match status" value="1"/>
</dbReference>
<dbReference type="SUPFAM" id="SSF48371">
    <property type="entry name" value="ARM repeat"/>
    <property type="match status" value="1"/>
</dbReference>
<sequence>MRRMRWICCGLVLAWVLALSLPAQQSTDYEVKLKQQGADPQAVRLVVEQIKRLLQSDTSEAKIGALDWLLRDSKACSPDLAPLILPLCRDPNLEVRVRAIRNLRWLVEDAQNAAALEGFIQALSSDDKAVRQEALTVLLQSAQSNSPLHRHSAIVHLLPQLVKHPDPETATTALKVVGASEELQARADLLAACMEVSRRDDARIRAAAAEVLLGYLNRLNEQRTKVLSVLTAVAEKDGALKERLAQLTPAAPAGNNATVAAQPLLLTLPANAPDLTFFTAFVQPLLAKPLAAAGGKSCVSCHTDPAQQTRYRLQPPEADGRFTLQATIHNYQATLQAVNLQAPMESELVRKVAQPHGGVGALWAEEGSMERQLLAAWLNGEKLDASLRTLLDFEFFVQNIQPILVKVGEDGSSCATCHNTHAVFNIRPLRSDGTWTLADARHNYANALKVVDVDDPLNSLILKKPISAREGSPDTGVPHAGGVRWRDRRDAAEWKALYAWVQRRLLK</sequence>
<reference evidence="3" key="1">
    <citation type="submission" date="2017-09" db="EMBL/GenBank/DDBJ databases">
        <title>Metaegenomics of thermophilic ammonia-oxidizing enrichment culture.</title>
        <authorList>
            <person name="Kato S."/>
            <person name="Suzuki K."/>
        </authorList>
    </citation>
    <scope>NUCLEOTIDE SEQUENCE [LARGE SCALE GENOMIC DNA]</scope>
</reference>
<accession>A0A2H5XCP7</accession>
<protein>
    <recommendedName>
        <fullName evidence="4">HEAT repeat domain-containing protein</fullName>
    </recommendedName>
</protein>
<evidence type="ECO:0000313" key="3">
    <source>
        <dbReference type="Proteomes" id="UP000236173"/>
    </source>
</evidence>
<proteinExistence type="predicted"/>
<feature type="chain" id="PRO_5014110713" description="HEAT repeat domain-containing protein" evidence="1">
    <location>
        <begin position="26"/>
        <end position="507"/>
    </location>
</feature>
<dbReference type="AlphaFoldDB" id="A0A2H5XCP7"/>
<gene>
    <name evidence="2" type="ORF">HRbin17_01477</name>
</gene>
<evidence type="ECO:0000256" key="1">
    <source>
        <dbReference type="SAM" id="SignalP"/>
    </source>
</evidence>
<dbReference type="InterPro" id="IPR021133">
    <property type="entry name" value="HEAT_type_2"/>
</dbReference>
<dbReference type="Pfam" id="PF13646">
    <property type="entry name" value="HEAT_2"/>
    <property type="match status" value="1"/>
</dbReference>
<dbReference type="InterPro" id="IPR036280">
    <property type="entry name" value="Multihaem_cyt_sf"/>
</dbReference>
<keyword evidence="1" id="KW-0732">Signal</keyword>